<organism evidence="11">
    <name type="scientific">Borrelia crocidurae DOU</name>
    <dbReference type="NCBI Taxonomy" id="1293575"/>
    <lineage>
        <taxon>Bacteria</taxon>
        <taxon>Pseudomonadati</taxon>
        <taxon>Spirochaetota</taxon>
        <taxon>Spirochaetia</taxon>
        <taxon>Spirochaetales</taxon>
        <taxon>Borreliaceae</taxon>
        <taxon>Borrelia</taxon>
    </lineage>
</organism>
<comment type="subcellular location">
    <subcellularLocation>
        <location evidence="2">Cell outer membrane</location>
        <topology evidence="2">Lipid-anchor</topology>
    </subcellularLocation>
</comment>
<feature type="region of interest" description="Disordered" evidence="9">
    <location>
        <begin position="66"/>
        <end position="90"/>
    </location>
</feature>
<sequence length="302" mass="33048">MKILRVKLLVSFILFCLKDIFYLLLLTFVSYYPLIYSCVHFVFLILLKIKASKIAIKKGKNKEAKKEMKEKKGLGEIGRRDERREGRREGREKRRIVMVMMVVMMVMGCNSGGGIKEGEEGKARKGDGSVIDLKVVGEKIKSAVEFAGKVKEVHTLVKSVDELAKAIGKKFKQDGTLEAEQNHNGSLLAGVFQLMSDVKVKLDALEQKAGISNEMKSKVSDVKTKVEAFSKKLKDNHTDLGKKDATDANAKKAIDIANAAGDKGANDLIALNTAIDGLLKGAEVALASAIKELTTPPSPVNN</sequence>
<comment type="similarity">
    <text evidence="3">Belongs to the variable small protein (Vsp) family.</text>
</comment>
<dbReference type="Gene3D" id="1.20.120.240">
    <property type="entry name" value="Lipoprotein, type 6"/>
    <property type="match status" value="1"/>
</dbReference>
<evidence type="ECO:0000256" key="5">
    <source>
        <dbReference type="ARBA" id="ARBA00023136"/>
    </source>
</evidence>
<name>W5SLV6_9SPIR</name>
<evidence type="ECO:0000256" key="6">
    <source>
        <dbReference type="ARBA" id="ARBA00023139"/>
    </source>
</evidence>
<protein>
    <submittedName>
        <fullName evidence="11">Variable outer membrane protein</fullName>
    </submittedName>
</protein>
<keyword evidence="10" id="KW-0812">Transmembrane</keyword>
<keyword evidence="8" id="KW-0449">Lipoprotein</keyword>
<dbReference type="InterPro" id="IPR036437">
    <property type="entry name" value="OspC-like_sf"/>
</dbReference>
<evidence type="ECO:0000313" key="11">
    <source>
        <dbReference type="EMBL" id="AHH07857.1"/>
    </source>
</evidence>
<dbReference type="HOGENOM" id="CLU_089887_0_0_12"/>
<evidence type="ECO:0000256" key="10">
    <source>
        <dbReference type="SAM" id="Phobius"/>
    </source>
</evidence>
<dbReference type="InterPro" id="IPR001800">
    <property type="entry name" value="Lipoprotein_OspC"/>
</dbReference>
<evidence type="ECO:0000256" key="7">
    <source>
        <dbReference type="ARBA" id="ARBA00023237"/>
    </source>
</evidence>
<dbReference type="AlphaFoldDB" id="W5SLV6"/>
<keyword evidence="7" id="KW-0998">Cell outer membrane</keyword>
<evidence type="ECO:0000256" key="8">
    <source>
        <dbReference type="ARBA" id="ARBA00023288"/>
    </source>
</evidence>
<evidence type="ECO:0000256" key="4">
    <source>
        <dbReference type="ARBA" id="ARBA00022729"/>
    </source>
</evidence>
<dbReference type="Pfam" id="PF01441">
    <property type="entry name" value="Lipoprotein_6"/>
    <property type="match status" value="1"/>
</dbReference>
<evidence type="ECO:0000256" key="9">
    <source>
        <dbReference type="SAM" id="MobiDB-lite"/>
    </source>
</evidence>
<proteinExistence type="inferred from homology"/>
<gene>
    <name evidence="11" type="ORF">BCD_1791</name>
</gene>
<geneLocation type="plasmid" evidence="11">
    <name>unnamed</name>
</geneLocation>
<evidence type="ECO:0000256" key="1">
    <source>
        <dbReference type="ARBA" id="ARBA00003932"/>
    </source>
</evidence>
<dbReference type="EMBL" id="CP004339">
    <property type="protein sequence ID" value="AHH07857.1"/>
    <property type="molecule type" value="Genomic_DNA"/>
</dbReference>
<keyword evidence="5 10" id="KW-0472">Membrane</keyword>
<accession>W5SLV6</accession>
<keyword evidence="6" id="KW-0564">Palmitate</keyword>
<keyword evidence="11" id="KW-0614">Plasmid</keyword>
<evidence type="ECO:0000256" key="2">
    <source>
        <dbReference type="ARBA" id="ARBA00004459"/>
    </source>
</evidence>
<keyword evidence="10" id="KW-1133">Transmembrane helix</keyword>
<dbReference type="SUPFAM" id="SSF63515">
    <property type="entry name" value="Outer surface protein C (OspC)"/>
    <property type="match status" value="1"/>
</dbReference>
<reference evidence="11" key="1">
    <citation type="submission" date="2013-02" db="EMBL/GenBank/DDBJ databases">
        <title>Comparative genomics of Borrelia species.</title>
        <authorList>
            <person name="Schwan T.G."/>
            <person name="Raffel S.J."/>
            <person name="Porcella S.F."/>
        </authorList>
    </citation>
    <scope>NUCLEOTIDE SEQUENCE</scope>
    <source>
        <strain evidence="11">DOU</strain>
        <plasmid evidence="11">unnamed</plasmid>
    </source>
</reference>
<dbReference type="GO" id="GO:0009279">
    <property type="term" value="C:cell outer membrane"/>
    <property type="evidence" value="ECO:0007669"/>
    <property type="project" value="UniProtKB-SubCell"/>
</dbReference>
<comment type="function">
    <text evidence="1">The Vlp and Vsp proteins are antigenically distinct proteins, only one vlp or vsp gene is transcriptionally active at any one time. Switching between these genes is a mechanism of host immune response evasion.</text>
</comment>
<feature type="transmembrane region" description="Helical" evidence="10">
    <location>
        <begin position="31"/>
        <end position="49"/>
    </location>
</feature>
<keyword evidence="4" id="KW-0732">Signal</keyword>
<evidence type="ECO:0000256" key="3">
    <source>
        <dbReference type="ARBA" id="ARBA00008719"/>
    </source>
</evidence>